<evidence type="ECO:0000256" key="3">
    <source>
        <dbReference type="ARBA" id="ARBA00022676"/>
    </source>
</evidence>
<dbReference type="Pfam" id="PF00852">
    <property type="entry name" value="Glyco_transf_10"/>
    <property type="match status" value="1"/>
</dbReference>
<reference evidence="7 8" key="1">
    <citation type="submission" date="2010-05" db="EMBL/GenBank/DDBJ databases">
        <title>The Genome Sequence of Thecamonas trahens ATCC 50062.</title>
        <authorList>
            <consortium name="The Broad Institute Genome Sequencing Platform"/>
            <person name="Russ C."/>
            <person name="Cuomo C."/>
            <person name="Shea T."/>
            <person name="Young S.K."/>
            <person name="Zeng Q."/>
            <person name="Koehrsen M."/>
            <person name="Haas B."/>
            <person name="Borodovsky M."/>
            <person name="Guigo R."/>
            <person name="Alvarado L."/>
            <person name="Berlin A."/>
            <person name="Bochicchio J."/>
            <person name="Borenstein D."/>
            <person name="Chapman S."/>
            <person name="Chen Z."/>
            <person name="Freedman E."/>
            <person name="Gellesch M."/>
            <person name="Goldberg J."/>
            <person name="Griggs A."/>
            <person name="Gujja S."/>
            <person name="Heilman E."/>
            <person name="Heiman D."/>
            <person name="Hepburn T."/>
            <person name="Howarth C."/>
            <person name="Jen D."/>
            <person name="Larson L."/>
            <person name="Mehta T."/>
            <person name="Park D."/>
            <person name="Pearson M."/>
            <person name="Roberts A."/>
            <person name="Saif S."/>
            <person name="Shenoy N."/>
            <person name="Sisk P."/>
            <person name="Stolte C."/>
            <person name="Sykes S."/>
            <person name="Thomson T."/>
            <person name="Walk T."/>
            <person name="White J."/>
            <person name="Yandava C."/>
            <person name="Burger G."/>
            <person name="Gray M.W."/>
            <person name="Holland P.W.H."/>
            <person name="King N."/>
            <person name="Lang F.B.F."/>
            <person name="Roger A.J."/>
            <person name="Ruiz-Trillo I."/>
            <person name="Lander E."/>
            <person name="Nusbaum C."/>
        </authorList>
    </citation>
    <scope>NUCLEOTIDE SEQUENCE [LARGE SCALE GENOMIC DNA]</scope>
    <source>
        <strain evidence="7 8">ATCC 50062</strain>
    </source>
</reference>
<gene>
    <name evidence="7" type="ORF">AMSG_06403</name>
</gene>
<evidence type="ECO:0000256" key="4">
    <source>
        <dbReference type="ARBA" id="ARBA00022679"/>
    </source>
</evidence>
<evidence type="ECO:0000256" key="1">
    <source>
        <dbReference type="ARBA" id="ARBA00004922"/>
    </source>
</evidence>
<comment type="subcellular location">
    <subcellularLocation>
        <location evidence="5">Golgi apparatus</location>
        <location evidence="5">Golgi stack membrane</location>
        <topology evidence="5">Single-pass type II membrane protein</topology>
    </subcellularLocation>
</comment>
<keyword evidence="3 5" id="KW-0328">Glycosyltransferase</keyword>
<dbReference type="GeneID" id="25565567"/>
<dbReference type="AlphaFoldDB" id="A0A0L0DFY4"/>
<comment type="similarity">
    <text evidence="2 5">Belongs to the glycosyltransferase 10 family.</text>
</comment>
<keyword evidence="5" id="KW-0472">Membrane</keyword>
<dbReference type="GO" id="GO:0032580">
    <property type="term" value="C:Golgi cisterna membrane"/>
    <property type="evidence" value="ECO:0007669"/>
    <property type="project" value="UniProtKB-SubCell"/>
</dbReference>
<comment type="pathway">
    <text evidence="1">Protein modification; protein glycosylation.</text>
</comment>
<keyword evidence="5" id="KW-1133">Transmembrane helix</keyword>
<evidence type="ECO:0000259" key="6">
    <source>
        <dbReference type="Pfam" id="PF00852"/>
    </source>
</evidence>
<evidence type="ECO:0000256" key="5">
    <source>
        <dbReference type="RuleBase" id="RU003832"/>
    </source>
</evidence>
<name>A0A0L0DFY4_THETB</name>
<evidence type="ECO:0000256" key="2">
    <source>
        <dbReference type="ARBA" id="ARBA00008919"/>
    </source>
</evidence>
<evidence type="ECO:0000313" key="8">
    <source>
        <dbReference type="Proteomes" id="UP000054408"/>
    </source>
</evidence>
<keyword evidence="8" id="KW-1185">Reference proteome</keyword>
<keyword evidence="4 5" id="KW-0808">Transferase</keyword>
<feature type="transmembrane region" description="Helical" evidence="5">
    <location>
        <begin position="53"/>
        <end position="75"/>
    </location>
</feature>
<keyword evidence="5" id="KW-0812">Transmembrane</keyword>
<evidence type="ECO:0000313" key="7">
    <source>
        <dbReference type="EMBL" id="KNC50248.1"/>
    </source>
</evidence>
<proteinExistence type="inferred from homology"/>
<dbReference type="SUPFAM" id="SSF53756">
    <property type="entry name" value="UDP-Glycosyltransferase/glycogen phosphorylase"/>
    <property type="match status" value="1"/>
</dbReference>
<dbReference type="STRING" id="461836.A0A0L0DFY4"/>
<organism evidence="7 8">
    <name type="scientific">Thecamonas trahens ATCC 50062</name>
    <dbReference type="NCBI Taxonomy" id="461836"/>
    <lineage>
        <taxon>Eukaryota</taxon>
        <taxon>Apusozoa</taxon>
        <taxon>Apusomonadida</taxon>
        <taxon>Apusomonadidae</taxon>
        <taxon>Thecamonas</taxon>
    </lineage>
</organism>
<dbReference type="EMBL" id="GL349460">
    <property type="protein sequence ID" value="KNC50248.1"/>
    <property type="molecule type" value="Genomic_DNA"/>
</dbReference>
<dbReference type="Proteomes" id="UP000054408">
    <property type="component" value="Unassembled WGS sequence"/>
</dbReference>
<dbReference type="GO" id="GO:0046920">
    <property type="term" value="F:alpha-(1-&gt;3)-fucosyltransferase activity"/>
    <property type="evidence" value="ECO:0007669"/>
    <property type="project" value="TreeGrafter"/>
</dbReference>
<keyword evidence="5" id="KW-0333">Golgi apparatus</keyword>
<sequence length="508" mass="55395">MRSYLRLKSGCARDAEVARARARTRARAREAGWASWADATLAPRLQAWCGRKACGVLAVAFALAVLVAAATSVLAPALARSVAAAGVGHTHMFLPRVLGKAPAYLGPSVEALAAQTSLPASALVEPIRVVRVRSRWDLHPPAMWLGWGESAANSWVSGRHGERRRGVFLPWLSAELTRAPCPVMCEVTSNGSAIDDADALVYEPSNAQLWFGRHWRRYPLDFPQTRGTKPWRKTVAVVYEVPSSFDSVANVSAEYDWLATYALDAQLPISLFCGFGYAWQDLFAPTAGTVTGARPLPALRPLRAKIPAAVYIASRCSSADARARDAYVAQLARWFPVVSFGECLHNADMPGELAGGGQWPRPWHSKIAVLSRYAFYLAFENANVTDWITEKPMHGWLAGTVPVVMGARLEPHWSPGAGSHIHVADFDSPAALGLRLAAISRSEAAYNDHFAWRQRPPPPAFVDRVSQCAFYADCRLCLQLAQARHEYRLAATRTRPPNAGSGRGPKLT</sequence>
<dbReference type="OrthoDB" id="43306at2759"/>
<dbReference type="UniPathway" id="UPA00378"/>
<feature type="domain" description="Fucosyltransferase C-terminal" evidence="6">
    <location>
        <begin position="305"/>
        <end position="489"/>
    </location>
</feature>
<dbReference type="InterPro" id="IPR055270">
    <property type="entry name" value="Glyco_tran_10_C"/>
</dbReference>
<dbReference type="RefSeq" id="XP_013757078.1">
    <property type="nucleotide sequence ID" value="XM_013901624.1"/>
</dbReference>
<dbReference type="PANTHER" id="PTHR11929:SF194">
    <property type="entry name" value="ALPHA-(1,3)-FUCOSYLTRANSFERASE 10"/>
    <property type="match status" value="1"/>
</dbReference>
<dbReference type="InterPro" id="IPR038577">
    <property type="entry name" value="GT10-like_C_sf"/>
</dbReference>
<dbReference type="InterPro" id="IPR001503">
    <property type="entry name" value="Glyco_trans_10"/>
</dbReference>
<dbReference type="PANTHER" id="PTHR11929">
    <property type="entry name" value="ALPHA- 1,3 -FUCOSYLTRANSFERASE"/>
    <property type="match status" value="1"/>
</dbReference>
<protein>
    <recommendedName>
        <fullName evidence="5">Fucosyltransferase</fullName>
        <ecNumber evidence="5">2.4.1.-</ecNumber>
    </recommendedName>
</protein>
<dbReference type="Gene3D" id="3.40.50.11660">
    <property type="entry name" value="Glycosyl transferase family 10, C-terminal domain"/>
    <property type="match status" value="1"/>
</dbReference>
<accession>A0A0L0DFY4</accession>
<dbReference type="EC" id="2.4.1.-" evidence="5"/>
<dbReference type="eggNOG" id="KOG2619">
    <property type="taxonomic scope" value="Eukaryota"/>
</dbReference>